<dbReference type="InterPro" id="IPR017853">
    <property type="entry name" value="GH"/>
</dbReference>
<protein>
    <recommendedName>
        <fullName evidence="3">Alpha-galactosidase</fullName>
    </recommendedName>
</protein>
<name>A0A6F8XRQ4_9ACTN</name>
<gene>
    <name evidence="1" type="ORF">Pflav_028970</name>
</gene>
<dbReference type="InterPro" id="IPR013785">
    <property type="entry name" value="Aldolase_TIM"/>
</dbReference>
<evidence type="ECO:0008006" key="3">
    <source>
        <dbReference type="Google" id="ProtNLM"/>
    </source>
</evidence>
<sequence length="441" mass="48168">MARMTLHLTLDIHSGHAALTPEGDPAPVWEGTLYPAFWVTTGGGEPRLVTVTGTRTDGDSVELDLGGFGSGRAVWRVSETRLDLAELEVEFDDPQTSIVDMFFGVRPLSEGERDAAPDLSLPFWPDWRAAGFCVPSGRPAPAQSFFRRWDLGHARLPLGMFGPAMGSPYAAAFPRPLWAAALGDDRGWVVAGAGEVPDAAMTFDVRSTSAALRWRYREDLWGAPGPRRRWTDPLRLTWAGTAWDAYAAYFASFEVRPSTADRAAASVWNTWGDFRNGHFRLPEVADAAADLAADVLVLDDHWESMVSSGKPHTGRFPDFDADLAYARKLGLRLGFWQSVGWIDDPAAVGLTDEDLLRGADGRPRRANWALDPRDPAQHWCLDPSSARTRAFLVQRTRELVQAYDPAILKLDFGYGLPGPDVAAPPTRRCAASGSATSCTAS</sequence>
<dbReference type="SUPFAM" id="SSF51445">
    <property type="entry name" value="(Trans)glycosidases"/>
    <property type="match status" value="1"/>
</dbReference>
<proteinExistence type="predicted"/>
<evidence type="ECO:0000313" key="2">
    <source>
        <dbReference type="Proteomes" id="UP000502508"/>
    </source>
</evidence>
<keyword evidence="2" id="KW-1185">Reference proteome</keyword>
<dbReference type="Proteomes" id="UP000502508">
    <property type="component" value="Chromosome"/>
</dbReference>
<dbReference type="Gene3D" id="3.20.20.70">
    <property type="entry name" value="Aldolase class I"/>
    <property type="match status" value="1"/>
</dbReference>
<reference evidence="1 2" key="1">
    <citation type="submission" date="2020-03" db="EMBL/GenBank/DDBJ databases">
        <title>Whole genome shotgun sequence of Phytohabitans flavus NBRC 107702.</title>
        <authorList>
            <person name="Komaki H."/>
            <person name="Tamura T."/>
        </authorList>
    </citation>
    <scope>NUCLEOTIDE SEQUENCE [LARGE SCALE GENOMIC DNA]</scope>
    <source>
        <strain evidence="1 2">NBRC 107702</strain>
    </source>
</reference>
<organism evidence="1 2">
    <name type="scientific">Phytohabitans flavus</name>
    <dbReference type="NCBI Taxonomy" id="1076124"/>
    <lineage>
        <taxon>Bacteria</taxon>
        <taxon>Bacillati</taxon>
        <taxon>Actinomycetota</taxon>
        <taxon>Actinomycetes</taxon>
        <taxon>Micromonosporales</taxon>
        <taxon>Micromonosporaceae</taxon>
    </lineage>
</organism>
<dbReference type="AlphaFoldDB" id="A0A6F8XRQ4"/>
<reference evidence="1 2" key="2">
    <citation type="submission" date="2020-03" db="EMBL/GenBank/DDBJ databases">
        <authorList>
            <person name="Ichikawa N."/>
            <person name="Kimura A."/>
            <person name="Kitahashi Y."/>
            <person name="Uohara A."/>
        </authorList>
    </citation>
    <scope>NUCLEOTIDE SEQUENCE [LARGE SCALE GENOMIC DNA]</scope>
    <source>
        <strain evidence="1 2">NBRC 107702</strain>
    </source>
</reference>
<dbReference type="KEGG" id="pfla:Pflav_028970"/>
<evidence type="ECO:0000313" key="1">
    <source>
        <dbReference type="EMBL" id="BCB76487.1"/>
    </source>
</evidence>
<accession>A0A6F8XRQ4</accession>
<dbReference type="EMBL" id="AP022870">
    <property type="protein sequence ID" value="BCB76487.1"/>
    <property type="molecule type" value="Genomic_DNA"/>
</dbReference>